<sequence length="507" mass="57247">MPIPQIARLSGESVSARDAQAIIDEKITEAAIRELRTQRNIHSPISKLPTELLSEIFVLAKLASHTNTRQGSWLNVACVCRNWRDIAVNEARMWNTFELMGMHLDWAKTMLTRSKDASLSIHFFPLRYEPDTVKLVMSQISRTQDLLICADNSRLWEVMEIAIAHATPDVPTRLQSLVLCNISPLASESMHRVFTAVQMPLILDLQLYGIRLPTIPPMPLLRRFYYDQNSFGSESMATLLSSLQNTPCLEDLDVGCTFDASAEEMIHYGPVQLPKLKAISFRTNRFEYFSLLQCIRYPPSSLVRFKSKRAPVQLADINNVSGIVSRFASSDVAANINSISLLNEGGPGLRLTAWISNVPALDIHCPISERDTLPLFNLCEMLPASKVRTFRINNFASIKRDNWARVFRRFEQVKDLTVRFGVVALTALLKSSDEDQPPFPQLKQLTLLNCDFDSREDFALSVEMLLQECVDLHIPIEVLKIRECKIAGGTVRRLDGLYQLGRSDLLG</sequence>
<accession>A0A067NT61</accession>
<organism evidence="2 3">
    <name type="scientific">Pleurotus ostreatus (strain PC15)</name>
    <name type="common">Oyster mushroom</name>
    <dbReference type="NCBI Taxonomy" id="1137138"/>
    <lineage>
        <taxon>Eukaryota</taxon>
        <taxon>Fungi</taxon>
        <taxon>Dikarya</taxon>
        <taxon>Basidiomycota</taxon>
        <taxon>Agaricomycotina</taxon>
        <taxon>Agaricomycetes</taxon>
        <taxon>Agaricomycetidae</taxon>
        <taxon>Agaricales</taxon>
        <taxon>Pleurotineae</taxon>
        <taxon>Pleurotaceae</taxon>
        <taxon>Pleurotus</taxon>
    </lineage>
</organism>
<dbReference type="Proteomes" id="UP000027073">
    <property type="component" value="Unassembled WGS sequence"/>
</dbReference>
<dbReference type="HOGENOM" id="CLU_024199_2_2_1"/>
<dbReference type="SUPFAM" id="SSF52047">
    <property type="entry name" value="RNI-like"/>
    <property type="match status" value="1"/>
</dbReference>
<dbReference type="STRING" id="1137138.A0A067NT61"/>
<reference evidence="3" key="1">
    <citation type="journal article" date="2014" name="Proc. Natl. Acad. Sci. U.S.A.">
        <title>Extensive sampling of basidiomycete genomes demonstrates inadequacy of the white-rot/brown-rot paradigm for wood decay fungi.</title>
        <authorList>
            <person name="Riley R."/>
            <person name="Salamov A.A."/>
            <person name="Brown D.W."/>
            <person name="Nagy L.G."/>
            <person name="Floudas D."/>
            <person name="Held B.W."/>
            <person name="Levasseur A."/>
            <person name="Lombard V."/>
            <person name="Morin E."/>
            <person name="Otillar R."/>
            <person name="Lindquist E.A."/>
            <person name="Sun H."/>
            <person name="LaButti K.M."/>
            <person name="Schmutz J."/>
            <person name="Jabbour D."/>
            <person name="Luo H."/>
            <person name="Baker S.E."/>
            <person name="Pisabarro A.G."/>
            <person name="Walton J.D."/>
            <person name="Blanchette R.A."/>
            <person name="Henrissat B."/>
            <person name="Martin F."/>
            <person name="Cullen D."/>
            <person name="Hibbett D.S."/>
            <person name="Grigoriev I.V."/>
        </authorList>
    </citation>
    <scope>NUCLEOTIDE SEQUENCE [LARGE SCALE GENOMIC DNA]</scope>
    <source>
        <strain evidence="3">PC15</strain>
    </source>
</reference>
<dbReference type="InParanoid" id="A0A067NT61"/>
<dbReference type="InterPro" id="IPR001810">
    <property type="entry name" value="F-box_dom"/>
</dbReference>
<dbReference type="Pfam" id="PF12937">
    <property type="entry name" value="F-box-like"/>
    <property type="match status" value="1"/>
</dbReference>
<name>A0A067NT61_PLEO1</name>
<feature type="domain" description="F-box" evidence="1">
    <location>
        <begin position="45"/>
        <end position="96"/>
    </location>
</feature>
<evidence type="ECO:0000259" key="1">
    <source>
        <dbReference type="Pfam" id="PF12937"/>
    </source>
</evidence>
<dbReference type="Gene3D" id="1.20.1280.50">
    <property type="match status" value="1"/>
</dbReference>
<dbReference type="InterPro" id="IPR032675">
    <property type="entry name" value="LRR_dom_sf"/>
</dbReference>
<evidence type="ECO:0000313" key="2">
    <source>
        <dbReference type="EMBL" id="KDQ30195.1"/>
    </source>
</evidence>
<dbReference type="SUPFAM" id="SSF81383">
    <property type="entry name" value="F-box domain"/>
    <property type="match status" value="1"/>
</dbReference>
<proteinExistence type="predicted"/>
<dbReference type="OrthoDB" id="3045540at2759"/>
<dbReference type="AlphaFoldDB" id="A0A067NT61"/>
<protein>
    <recommendedName>
        <fullName evidence="1">F-box domain-containing protein</fullName>
    </recommendedName>
</protein>
<dbReference type="VEuPathDB" id="FungiDB:PLEOSDRAFT_165801"/>
<gene>
    <name evidence="2" type="ORF">PLEOSDRAFT_165801</name>
</gene>
<dbReference type="InterPro" id="IPR036047">
    <property type="entry name" value="F-box-like_dom_sf"/>
</dbReference>
<dbReference type="EMBL" id="KL198006">
    <property type="protein sequence ID" value="KDQ30195.1"/>
    <property type="molecule type" value="Genomic_DNA"/>
</dbReference>
<evidence type="ECO:0000313" key="3">
    <source>
        <dbReference type="Proteomes" id="UP000027073"/>
    </source>
</evidence>
<dbReference type="Gene3D" id="3.80.10.10">
    <property type="entry name" value="Ribonuclease Inhibitor"/>
    <property type="match status" value="1"/>
</dbReference>